<dbReference type="Pfam" id="PF00347">
    <property type="entry name" value="Ribosomal_L6"/>
    <property type="match status" value="1"/>
</dbReference>
<geneLocation type="mitochondrion" evidence="6"/>
<dbReference type="GO" id="GO:0002181">
    <property type="term" value="P:cytoplasmic translation"/>
    <property type="evidence" value="ECO:0007669"/>
    <property type="project" value="TreeGrafter"/>
</dbReference>
<protein>
    <submittedName>
        <fullName evidence="6">Ribosomal protein L6</fullName>
    </submittedName>
</protein>
<gene>
    <name evidence="6" type="primary">rpl6</name>
    <name evidence="6" type="ORF">Nram.m06</name>
</gene>
<dbReference type="InterPro" id="IPR019906">
    <property type="entry name" value="Ribosomal_uL6_bac-type"/>
</dbReference>
<dbReference type="SUPFAM" id="SSF56053">
    <property type="entry name" value="Ribosomal protein L6"/>
    <property type="match status" value="1"/>
</dbReference>
<sequence length="189" mass="21725">MEQQKFNLRIPQNISVIFSEKKKTLTVIGPIATKSMKLKLKLIIDKNKKTLSISPLTFSRTSNAEKRRITALRATTAAQIKHLFIESSTTIFQKLKIVGVGYRIDFTENSENKLLTLKLGYSHYFYVKVPNNLNLNCFTRTKFSIFGNSYQEISKLSSKIREKKIPEPYKGKGILYENEVITLKEGKKI</sequence>
<keyword evidence="2 4" id="KW-0689">Ribosomal protein</keyword>
<evidence type="ECO:0000256" key="4">
    <source>
        <dbReference type="RuleBase" id="RU003869"/>
    </source>
</evidence>
<dbReference type="PRINTS" id="PR00059">
    <property type="entry name" value="RIBOSOMALL6"/>
</dbReference>
<dbReference type="Gene3D" id="3.90.930.12">
    <property type="entry name" value="Ribosomal protein L6, alpha-beta domain"/>
    <property type="match status" value="1"/>
</dbReference>
<dbReference type="InterPro" id="IPR002358">
    <property type="entry name" value="Ribosomal_uL6_CS"/>
</dbReference>
<dbReference type="PANTHER" id="PTHR11655:SF14">
    <property type="entry name" value="LARGE RIBOSOMAL SUBUNIT PROTEIN UL6M"/>
    <property type="match status" value="1"/>
</dbReference>
<name>A0A343A6W1_9STRA</name>
<evidence type="ECO:0000313" key="6">
    <source>
        <dbReference type="EMBL" id="AOY40399.1"/>
    </source>
</evidence>
<proteinExistence type="inferred from homology"/>
<dbReference type="GO" id="GO:1990904">
    <property type="term" value="C:ribonucleoprotein complex"/>
    <property type="evidence" value="ECO:0007669"/>
    <property type="project" value="UniProtKB-KW"/>
</dbReference>
<accession>A0A343A6W1</accession>
<dbReference type="GO" id="GO:0005840">
    <property type="term" value="C:ribosome"/>
    <property type="evidence" value="ECO:0007669"/>
    <property type="project" value="UniProtKB-KW"/>
</dbReference>
<dbReference type="GeneID" id="30218198"/>
<dbReference type="RefSeq" id="YP_009317738.1">
    <property type="nucleotide sequence ID" value="NC_031848.1"/>
</dbReference>
<organism evidence="6">
    <name type="scientific">Navicula ramosissima</name>
    <dbReference type="NCBI Taxonomy" id="265559"/>
    <lineage>
        <taxon>Eukaryota</taxon>
        <taxon>Sar</taxon>
        <taxon>Stramenopiles</taxon>
        <taxon>Ochrophyta</taxon>
        <taxon>Bacillariophyta</taxon>
        <taxon>Bacillariophyceae</taxon>
        <taxon>Bacillariophycidae</taxon>
        <taxon>Naviculales</taxon>
        <taxon>Naviculaceae</taxon>
        <taxon>Navicula</taxon>
    </lineage>
</organism>
<dbReference type="InterPro" id="IPR020040">
    <property type="entry name" value="Ribosomal_uL6_a/b-dom"/>
</dbReference>
<keyword evidence="3 4" id="KW-0687">Ribonucleoprotein</keyword>
<dbReference type="EMBL" id="KX343079">
    <property type="protein sequence ID" value="AOY40399.1"/>
    <property type="molecule type" value="Genomic_DNA"/>
</dbReference>
<dbReference type="PIRSF" id="PIRSF002162">
    <property type="entry name" value="Ribosomal_L6"/>
    <property type="match status" value="1"/>
</dbReference>
<comment type="similarity">
    <text evidence="1 4">Belongs to the universal ribosomal protein uL6 family.</text>
</comment>
<evidence type="ECO:0000259" key="5">
    <source>
        <dbReference type="Pfam" id="PF00347"/>
    </source>
</evidence>
<evidence type="ECO:0000256" key="3">
    <source>
        <dbReference type="ARBA" id="ARBA00023274"/>
    </source>
</evidence>
<dbReference type="AlphaFoldDB" id="A0A343A6W1"/>
<reference evidence="6" key="1">
    <citation type="journal article" date="2016" name="Mitochondrial DNA Part B Resour">
        <title>Complete mitochondrial genome of biraphid benthic diatom, Navicula ramosissima (Naviculales, Bacillariophyceae).</title>
        <authorList>
            <person name="An S.M."/>
            <person name="Noh J.H."/>
            <person name="Lee H.R."/>
            <person name="Choi D.H."/>
            <person name="Lee J.H."/>
            <person name="Yang E.C."/>
        </authorList>
    </citation>
    <scope>NUCLEOTIDE SEQUENCE</scope>
</reference>
<dbReference type="PROSITE" id="PS00525">
    <property type="entry name" value="RIBOSOMAL_L6_1"/>
    <property type="match status" value="1"/>
</dbReference>
<keyword evidence="6" id="KW-0496">Mitochondrion</keyword>
<dbReference type="GO" id="GO:0003735">
    <property type="term" value="F:structural constituent of ribosome"/>
    <property type="evidence" value="ECO:0007669"/>
    <property type="project" value="InterPro"/>
</dbReference>
<dbReference type="InterPro" id="IPR000702">
    <property type="entry name" value="Ribosomal_uL6-like"/>
</dbReference>
<evidence type="ECO:0000256" key="1">
    <source>
        <dbReference type="ARBA" id="ARBA00009356"/>
    </source>
</evidence>
<dbReference type="InterPro" id="IPR036789">
    <property type="entry name" value="Ribosomal_uL6-like_a/b-dom_sf"/>
</dbReference>
<evidence type="ECO:0000256" key="2">
    <source>
        <dbReference type="ARBA" id="ARBA00022980"/>
    </source>
</evidence>
<dbReference type="PANTHER" id="PTHR11655">
    <property type="entry name" value="60S/50S RIBOSOMAL PROTEIN L6/L9"/>
    <property type="match status" value="1"/>
</dbReference>
<dbReference type="GO" id="GO:0019843">
    <property type="term" value="F:rRNA binding"/>
    <property type="evidence" value="ECO:0007669"/>
    <property type="project" value="InterPro"/>
</dbReference>
<feature type="domain" description="Large ribosomal subunit protein uL6 alpha-beta" evidence="5">
    <location>
        <begin position="98"/>
        <end position="176"/>
    </location>
</feature>